<dbReference type="Pfam" id="PF00672">
    <property type="entry name" value="HAMP"/>
    <property type="match status" value="1"/>
</dbReference>
<evidence type="ECO:0000259" key="4">
    <source>
        <dbReference type="PROSITE" id="PS50885"/>
    </source>
</evidence>
<feature type="domain" description="HAMP" evidence="4">
    <location>
        <begin position="236"/>
        <end position="288"/>
    </location>
</feature>
<dbReference type="PANTHER" id="PTHR43156">
    <property type="entry name" value="STAGE II SPORULATION PROTEIN E-RELATED"/>
    <property type="match status" value="1"/>
</dbReference>
<keyword evidence="3" id="KW-0812">Transmembrane</keyword>
<feature type="coiled-coil region" evidence="2">
    <location>
        <begin position="308"/>
        <end position="353"/>
    </location>
</feature>
<keyword evidence="3" id="KW-1133">Transmembrane helix</keyword>
<dbReference type="InterPro" id="IPR003660">
    <property type="entry name" value="HAMP_dom"/>
</dbReference>
<dbReference type="InterPro" id="IPR052016">
    <property type="entry name" value="Bact_Sigma-Reg"/>
</dbReference>
<dbReference type="Proteomes" id="UP000249248">
    <property type="component" value="Unassembled WGS sequence"/>
</dbReference>
<dbReference type="Gene3D" id="6.10.340.10">
    <property type="match status" value="1"/>
</dbReference>
<reference evidence="5 6" key="1">
    <citation type="submission" date="2018-06" db="EMBL/GenBank/DDBJ databases">
        <title>The draft genome sequence of Crocinitomix sp. SM1701.</title>
        <authorList>
            <person name="Zhang X."/>
        </authorList>
    </citation>
    <scope>NUCLEOTIDE SEQUENCE [LARGE SCALE GENOMIC DNA]</scope>
    <source>
        <strain evidence="5 6">SM1701</strain>
    </source>
</reference>
<organism evidence="5 6">
    <name type="scientific">Putridiphycobacter roseus</name>
    <dbReference type="NCBI Taxonomy" id="2219161"/>
    <lineage>
        <taxon>Bacteria</taxon>
        <taxon>Pseudomonadati</taxon>
        <taxon>Bacteroidota</taxon>
        <taxon>Flavobacteriia</taxon>
        <taxon>Flavobacteriales</taxon>
        <taxon>Crocinitomicaceae</taxon>
        <taxon>Putridiphycobacter</taxon>
    </lineage>
</organism>
<dbReference type="SMART" id="SM00331">
    <property type="entry name" value="PP2C_SIG"/>
    <property type="match status" value="1"/>
</dbReference>
<evidence type="ECO:0000313" key="5">
    <source>
        <dbReference type="EMBL" id="PZE16291.1"/>
    </source>
</evidence>
<evidence type="ECO:0000256" key="2">
    <source>
        <dbReference type="SAM" id="Coils"/>
    </source>
</evidence>
<dbReference type="CDD" id="cd06225">
    <property type="entry name" value="HAMP"/>
    <property type="match status" value="1"/>
</dbReference>
<sequence length="602" mass="67917">MKFKLTIGKKIGLGFGILIILIMVVFGATYFAVNKGVNTFEQSKEMNSVLVNVITPSKEKISALRLIIKDSKQYAIQWVSQQTKEEEPFKVQLKSIMQNKIPDAVKDIKLLSRNWSNIENSQLFYEVPPLIDSLLISYEVIMTHLPDFASYDDIFAMFYAGPLVDQNGPVSVLASLIDTKLRTLQINFENQEEKLLDDNSKSFNVATETFSKLNFYWVLGALSIILATLVAIFTTKSIVTPVRYLKKILLALGKGIIPNQSARVSNDEIGEMSDALNHLVSGLKKTTSFARDVGQSKFDSLYKPLSDKDELGHALLVMRDELKETERNLERKVEERTEEVVKQREKVQELYKDVRDSIVYAKRLQNSILPTQEKVKSICPQSFILYKPKDIVSGDFYWFEKINNKSIFSIVDCTGHGVPGAFMSLLGSNGLNSALKEGKLSQPAAMLDYLNKSIFESLNKSDITNEVRDGMDVALCAIDHDTLELEYSGANNPLYIIRDGEFIIIKANKIAIGSFAPGEANFDNHKVQLQKGDSVYIFSDGYPDQFGGPKGRKLMYNRFREYLLEISNNPIELQGELLNTRLMAWQGKMDQIDDILVIGLKI</sequence>
<dbReference type="AlphaFoldDB" id="A0A2W1N061"/>
<evidence type="ECO:0000256" key="1">
    <source>
        <dbReference type="ARBA" id="ARBA00022801"/>
    </source>
</evidence>
<dbReference type="Pfam" id="PF07228">
    <property type="entry name" value="SpoIIE"/>
    <property type="match status" value="1"/>
</dbReference>
<dbReference type="GO" id="GO:0016020">
    <property type="term" value="C:membrane"/>
    <property type="evidence" value="ECO:0007669"/>
    <property type="project" value="InterPro"/>
</dbReference>
<dbReference type="GO" id="GO:0016791">
    <property type="term" value="F:phosphatase activity"/>
    <property type="evidence" value="ECO:0007669"/>
    <property type="project" value="TreeGrafter"/>
</dbReference>
<keyword evidence="3" id="KW-0472">Membrane</keyword>
<keyword evidence="1" id="KW-0378">Hydrolase</keyword>
<proteinExistence type="predicted"/>
<dbReference type="RefSeq" id="WP_111063989.1">
    <property type="nucleotide sequence ID" value="NZ_JBHUCU010000006.1"/>
</dbReference>
<comment type="caution">
    <text evidence="5">The sequence shown here is derived from an EMBL/GenBank/DDBJ whole genome shotgun (WGS) entry which is preliminary data.</text>
</comment>
<evidence type="ECO:0000256" key="3">
    <source>
        <dbReference type="SAM" id="Phobius"/>
    </source>
</evidence>
<protein>
    <recommendedName>
        <fullName evidence="4">HAMP domain-containing protein</fullName>
    </recommendedName>
</protein>
<dbReference type="InterPro" id="IPR001932">
    <property type="entry name" value="PPM-type_phosphatase-like_dom"/>
</dbReference>
<accession>A0A2W1N061</accession>
<gene>
    <name evidence="5" type="ORF">DNU06_13335</name>
</gene>
<keyword evidence="2" id="KW-0175">Coiled coil</keyword>
<dbReference type="OrthoDB" id="9763484at2"/>
<dbReference type="PANTHER" id="PTHR43156:SF9">
    <property type="entry name" value="HAMP DOMAIN-CONTAINING PROTEIN"/>
    <property type="match status" value="1"/>
</dbReference>
<keyword evidence="6" id="KW-1185">Reference proteome</keyword>
<feature type="transmembrane region" description="Helical" evidence="3">
    <location>
        <begin position="12"/>
        <end position="33"/>
    </location>
</feature>
<dbReference type="InterPro" id="IPR036457">
    <property type="entry name" value="PPM-type-like_dom_sf"/>
</dbReference>
<name>A0A2W1N061_9FLAO</name>
<dbReference type="PROSITE" id="PS50885">
    <property type="entry name" value="HAMP"/>
    <property type="match status" value="1"/>
</dbReference>
<feature type="transmembrane region" description="Helical" evidence="3">
    <location>
        <begin position="215"/>
        <end position="239"/>
    </location>
</feature>
<evidence type="ECO:0000313" key="6">
    <source>
        <dbReference type="Proteomes" id="UP000249248"/>
    </source>
</evidence>
<dbReference type="GO" id="GO:0007165">
    <property type="term" value="P:signal transduction"/>
    <property type="evidence" value="ECO:0007669"/>
    <property type="project" value="InterPro"/>
</dbReference>
<dbReference type="Gene3D" id="3.60.40.10">
    <property type="entry name" value="PPM-type phosphatase domain"/>
    <property type="match status" value="1"/>
</dbReference>
<dbReference type="EMBL" id="QKSB01000009">
    <property type="protein sequence ID" value="PZE16291.1"/>
    <property type="molecule type" value="Genomic_DNA"/>
</dbReference>